<dbReference type="Pfam" id="PF14022">
    <property type="entry name" value="DUF4238"/>
    <property type="match status" value="1"/>
</dbReference>
<dbReference type="InterPro" id="IPR025332">
    <property type="entry name" value="DUF4238"/>
</dbReference>
<reference evidence="1" key="1">
    <citation type="submission" date="2022-10" db="EMBL/GenBank/DDBJ databases">
        <title>YIM 151497 complete genome.</title>
        <authorList>
            <person name="Chen X."/>
        </authorList>
    </citation>
    <scope>NUCLEOTIDE SEQUENCE</scope>
    <source>
        <strain evidence="1">YIM 151497</strain>
    </source>
</reference>
<evidence type="ECO:0000313" key="1">
    <source>
        <dbReference type="EMBL" id="UYQ73553.1"/>
    </source>
</evidence>
<organism evidence="1 2">
    <name type="scientific">Pelagibacterium flavum</name>
    <dbReference type="NCBI Taxonomy" id="2984530"/>
    <lineage>
        <taxon>Bacteria</taxon>
        <taxon>Pseudomonadati</taxon>
        <taxon>Pseudomonadota</taxon>
        <taxon>Alphaproteobacteria</taxon>
        <taxon>Hyphomicrobiales</taxon>
        <taxon>Devosiaceae</taxon>
        <taxon>Pelagibacterium</taxon>
    </lineage>
</organism>
<name>A0ABY6ISK0_9HYPH</name>
<dbReference type="EMBL" id="CP107716">
    <property type="protein sequence ID" value="UYQ73553.1"/>
    <property type="molecule type" value="Genomic_DNA"/>
</dbReference>
<dbReference type="Proteomes" id="UP001163882">
    <property type="component" value="Chromosome"/>
</dbReference>
<keyword evidence="2" id="KW-1185">Reference proteome</keyword>
<gene>
    <name evidence="1" type="ORF">OF122_07305</name>
</gene>
<accession>A0ABY6ISK0</accession>
<evidence type="ECO:0000313" key="2">
    <source>
        <dbReference type="Proteomes" id="UP001163882"/>
    </source>
</evidence>
<protein>
    <submittedName>
        <fullName evidence="1">DUF4238 domain-containing protein</fullName>
    </submittedName>
</protein>
<proteinExistence type="predicted"/>
<sequence length="146" mass="16321">MEISAMRALIKLIDGKGVGEKMNALTWAVIDTTGAEHELLTSDRPIIRTNGLMAENGHLALPIGPRKLFLAAKDVETVDRISSIPTAELVTEANRQVVEFAVRFVYGTDDRQLRFVQNRMATKEQPRIVSGLNKRGREHLLKRAMN</sequence>
<dbReference type="RefSeq" id="WP_264227118.1">
    <property type="nucleotide sequence ID" value="NZ_CP107716.1"/>
</dbReference>